<evidence type="ECO:0000256" key="3">
    <source>
        <dbReference type="ARBA" id="ARBA00022679"/>
    </source>
</evidence>
<evidence type="ECO:0000313" key="11">
    <source>
        <dbReference type="EMBL" id="HCT56326.1"/>
    </source>
</evidence>
<keyword evidence="2 11" id="KW-0723">Serine/threonine-protein kinase</keyword>
<dbReference type="PROSITE" id="PS00108">
    <property type="entry name" value="PROTEIN_KINASE_ST"/>
    <property type="match status" value="1"/>
</dbReference>
<dbReference type="SMART" id="SM00220">
    <property type="entry name" value="S_TKc"/>
    <property type="match status" value="1"/>
</dbReference>
<evidence type="ECO:0000256" key="8">
    <source>
        <dbReference type="SAM" id="MobiDB-lite"/>
    </source>
</evidence>
<evidence type="ECO:0000256" key="7">
    <source>
        <dbReference type="PROSITE-ProRule" id="PRU10141"/>
    </source>
</evidence>
<dbReference type="Pfam" id="PF00069">
    <property type="entry name" value="Pkinase"/>
    <property type="match status" value="1"/>
</dbReference>
<dbReference type="PROSITE" id="PS00107">
    <property type="entry name" value="PROTEIN_KINASE_ATP"/>
    <property type="match status" value="1"/>
</dbReference>
<dbReference type="InterPro" id="IPR017441">
    <property type="entry name" value="Protein_kinase_ATP_BS"/>
</dbReference>
<organism evidence="11 12">
    <name type="scientific">Gemmatimonas aurantiaca</name>
    <dbReference type="NCBI Taxonomy" id="173480"/>
    <lineage>
        <taxon>Bacteria</taxon>
        <taxon>Pseudomonadati</taxon>
        <taxon>Gemmatimonadota</taxon>
        <taxon>Gemmatimonadia</taxon>
        <taxon>Gemmatimonadales</taxon>
        <taxon>Gemmatimonadaceae</taxon>
        <taxon>Gemmatimonas</taxon>
    </lineage>
</organism>
<keyword evidence="9" id="KW-1133">Transmembrane helix</keyword>
<dbReference type="Gene3D" id="3.30.200.20">
    <property type="entry name" value="Phosphorylase Kinase, domain 1"/>
    <property type="match status" value="1"/>
</dbReference>
<proteinExistence type="predicted"/>
<evidence type="ECO:0000313" key="12">
    <source>
        <dbReference type="Proteomes" id="UP000264071"/>
    </source>
</evidence>
<sequence length="620" mass="66262">MSNLSETPPTELAALRVALRGQYAIQRELGRGGMGIVLLARDERLDRAVALKVLPPALAEAGETRERFLREARMAAQLSHPNIVPVYRADELGGYAFFAMGFVEGESLGDRIRDRGSLPAAEVVRVLREVAWALAYAHARGIVHRDVKPDNILLERASNRAIVTDFGIARADFNPALTQDGYVLGTIHYMSPEQASGDVLDGRSDLYALGCIGFYALSGRLPFEGASPQAILVAHATKEPPTLRSIAPDVPAALAAVIDRCLRKRPDDRFATGEELADALAKALEHIEHDVRDAGGKDTLNSDDAMAVWRRAAELQAEAAARLETRMRANDTRALAAPHETAADHGAGTESATPTDAYRLRDVEAAAIEAGISQRFVALALDELRAKPSGQALTPSLSPRRERLTTRLLGTAQRTLSVSRTFRAPARTVLQSLGRTLQGSPWSLALRDTLGGHPLDGGVLVFDLPAMSDSNYKWTYTRYGVYVPQVRVSLSATPGDPRSCEVTMTIDLRRGLMANIASWLAVSSASSVGGGVVGLAVGKKMLALAGAALVGPMLGGAIVLGGVAIASVAPIYRWGLRKAEDELSTALAAVDVTMRAFDIFGETPPPPPLPRSQNPPLIVP</sequence>
<evidence type="ECO:0000256" key="4">
    <source>
        <dbReference type="ARBA" id="ARBA00022741"/>
    </source>
</evidence>
<comment type="caution">
    <text evidence="11">The sequence shown here is derived from an EMBL/GenBank/DDBJ whole genome shotgun (WGS) entry which is preliminary data.</text>
</comment>
<dbReference type="Proteomes" id="UP000264071">
    <property type="component" value="Unassembled WGS sequence"/>
</dbReference>
<keyword evidence="4 7" id="KW-0547">Nucleotide-binding</keyword>
<evidence type="ECO:0000256" key="6">
    <source>
        <dbReference type="ARBA" id="ARBA00022840"/>
    </source>
</evidence>
<reference evidence="11 12" key="1">
    <citation type="journal article" date="2018" name="Nat. Biotechnol.">
        <title>A standardized bacterial taxonomy based on genome phylogeny substantially revises the tree of life.</title>
        <authorList>
            <person name="Parks D.H."/>
            <person name="Chuvochina M."/>
            <person name="Waite D.W."/>
            <person name="Rinke C."/>
            <person name="Skarshewski A."/>
            <person name="Chaumeil P.A."/>
            <person name="Hugenholtz P."/>
        </authorList>
    </citation>
    <scope>NUCLEOTIDE SEQUENCE [LARGE SCALE GENOMIC DNA]</scope>
    <source>
        <strain evidence="11">UBA8844</strain>
    </source>
</reference>
<gene>
    <name evidence="11" type="ORF">DGD08_03845</name>
</gene>
<dbReference type="PROSITE" id="PS50011">
    <property type="entry name" value="PROTEIN_KINASE_DOM"/>
    <property type="match status" value="1"/>
</dbReference>
<evidence type="ECO:0000256" key="9">
    <source>
        <dbReference type="SAM" id="Phobius"/>
    </source>
</evidence>
<keyword evidence="5 11" id="KW-0418">Kinase</keyword>
<dbReference type="EC" id="2.7.11.1" evidence="1"/>
<protein>
    <recommendedName>
        <fullName evidence="1">non-specific serine/threonine protein kinase</fullName>
        <ecNumber evidence="1">2.7.11.1</ecNumber>
    </recommendedName>
</protein>
<dbReference type="SUPFAM" id="SSF56112">
    <property type="entry name" value="Protein kinase-like (PK-like)"/>
    <property type="match status" value="1"/>
</dbReference>
<dbReference type="InterPro" id="IPR011009">
    <property type="entry name" value="Kinase-like_dom_sf"/>
</dbReference>
<keyword evidence="9" id="KW-0472">Membrane</keyword>
<dbReference type="CDD" id="cd14014">
    <property type="entry name" value="STKc_PknB_like"/>
    <property type="match status" value="1"/>
</dbReference>
<dbReference type="GO" id="GO:0004674">
    <property type="term" value="F:protein serine/threonine kinase activity"/>
    <property type="evidence" value="ECO:0007669"/>
    <property type="project" value="UniProtKB-KW"/>
</dbReference>
<accession>A0A3D4V5C7</accession>
<dbReference type="PANTHER" id="PTHR43289:SF6">
    <property type="entry name" value="SERINE_THREONINE-PROTEIN KINASE NEKL-3"/>
    <property type="match status" value="1"/>
</dbReference>
<feature type="binding site" evidence="7">
    <location>
        <position position="52"/>
    </location>
    <ligand>
        <name>ATP</name>
        <dbReference type="ChEBI" id="CHEBI:30616"/>
    </ligand>
</feature>
<feature type="region of interest" description="Disordered" evidence="8">
    <location>
        <begin position="601"/>
        <end position="620"/>
    </location>
</feature>
<feature type="transmembrane region" description="Helical" evidence="9">
    <location>
        <begin position="516"/>
        <end position="537"/>
    </location>
</feature>
<evidence type="ECO:0000256" key="2">
    <source>
        <dbReference type="ARBA" id="ARBA00022527"/>
    </source>
</evidence>
<dbReference type="InterPro" id="IPR008271">
    <property type="entry name" value="Ser/Thr_kinase_AS"/>
</dbReference>
<feature type="compositionally biased region" description="Low complexity" evidence="8">
    <location>
        <begin position="611"/>
        <end position="620"/>
    </location>
</feature>
<evidence type="ECO:0000256" key="1">
    <source>
        <dbReference type="ARBA" id="ARBA00012513"/>
    </source>
</evidence>
<dbReference type="FunFam" id="1.10.510.10:FF:000021">
    <property type="entry name" value="Serine/threonine protein kinase"/>
    <property type="match status" value="1"/>
</dbReference>
<keyword evidence="6 7" id="KW-0067">ATP-binding</keyword>
<feature type="domain" description="Protein kinase" evidence="10">
    <location>
        <begin position="23"/>
        <end position="281"/>
    </location>
</feature>
<evidence type="ECO:0000256" key="5">
    <source>
        <dbReference type="ARBA" id="ARBA00022777"/>
    </source>
</evidence>
<name>A0A3D4V5C7_9BACT</name>
<keyword evidence="3" id="KW-0808">Transferase</keyword>
<dbReference type="PANTHER" id="PTHR43289">
    <property type="entry name" value="MITOGEN-ACTIVATED PROTEIN KINASE KINASE KINASE 20-RELATED"/>
    <property type="match status" value="1"/>
</dbReference>
<evidence type="ECO:0000259" key="10">
    <source>
        <dbReference type="PROSITE" id="PS50011"/>
    </source>
</evidence>
<dbReference type="OMA" id="HIMSTIP"/>
<dbReference type="EMBL" id="DPIY01000005">
    <property type="protein sequence ID" value="HCT56326.1"/>
    <property type="molecule type" value="Genomic_DNA"/>
</dbReference>
<dbReference type="GO" id="GO:0005524">
    <property type="term" value="F:ATP binding"/>
    <property type="evidence" value="ECO:0007669"/>
    <property type="project" value="UniProtKB-UniRule"/>
</dbReference>
<keyword evidence="9" id="KW-0812">Transmembrane</keyword>
<dbReference type="AlphaFoldDB" id="A0A3D4V5C7"/>
<feature type="transmembrane region" description="Helical" evidence="9">
    <location>
        <begin position="543"/>
        <end position="569"/>
    </location>
</feature>
<dbReference type="Gene3D" id="1.10.510.10">
    <property type="entry name" value="Transferase(Phosphotransferase) domain 1"/>
    <property type="match status" value="1"/>
</dbReference>
<dbReference type="InterPro" id="IPR000719">
    <property type="entry name" value="Prot_kinase_dom"/>
</dbReference>